<feature type="domain" description="Leucine-binding protein" evidence="3">
    <location>
        <begin position="47"/>
        <end position="403"/>
    </location>
</feature>
<comment type="similarity">
    <text evidence="1">Belongs to the leucine-binding protein family.</text>
</comment>
<dbReference type="AlphaFoldDB" id="A0A1H5U7Y1"/>
<evidence type="ECO:0000256" key="1">
    <source>
        <dbReference type="ARBA" id="ARBA00010062"/>
    </source>
</evidence>
<sequence>MNDPKTGDILIHWEETMKKLLKLTSAVALGAVLGTAAVAQELYAPNLAYRTGPFAATGIPLMNGQADYLNMLNARDGGIGGIKINSEECETGYSTEKGVECYEKTKAKAIVTQPWSTGITLQVLPKTNVDEIPILAPGYGFSPMADGKVFQWAFNTPSGYWDAASMILQYLQGQGDLNGKKIAFLHLDHPYGKEPLPLLEKKAGEMGFELVPIPVGLKEMQNQSAQWLQIRRERPDYVVMWGWGAMNAGAITEAVKTKFPMENFIGVWWSGHDADVKIVGEAGKGYKSISWSFPNPDAPVMADIKKHVVDAGLSQSNEEEMSGVFYSRGIIISAILAEGIAAAQAEFGTAEINASQLRWGLENINMTEERIAELGLDGMVPPFSTSCSNHTGHSGGWMLEWDGSKFVKASDHLMPDTSDYAELIATKAGEYADANAPWPTNDACEG</sequence>
<dbReference type="SUPFAM" id="SSF53822">
    <property type="entry name" value="Periplasmic binding protein-like I"/>
    <property type="match status" value="1"/>
</dbReference>
<dbReference type="PANTHER" id="PTHR47235:SF1">
    <property type="entry name" value="BLR6548 PROTEIN"/>
    <property type="match status" value="1"/>
</dbReference>
<dbReference type="InterPro" id="IPR028082">
    <property type="entry name" value="Peripla_BP_I"/>
</dbReference>
<keyword evidence="5" id="KW-1185">Reference proteome</keyword>
<evidence type="ECO:0000313" key="5">
    <source>
        <dbReference type="Proteomes" id="UP000236752"/>
    </source>
</evidence>
<dbReference type="Gene3D" id="3.40.50.2300">
    <property type="match status" value="2"/>
</dbReference>
<proteinExistence type="inferred from homology"/>
<dbReference type="EMBL" id="FNUZ01000001">
    <property type="protein sequence ID" value="SEF71133.1"/>
    <property type="molecule type" value="Genomic_DNA"/>
</dbReference>
<keyword evidence="2" id="KW-0732">Signal</keyword>
<evidence type="ECO:0000259" key="3">
    <source>
        <dbReference type="Pfam" id="PF13458"/>
    </source>
</evidence>
<evidence type="ECO:0000313" key="4">
    <source>
        <dbReference type="EMBL" id="SEF71133.1"/>
    </source>
</evidence>
<gene>
    <name evidence="4" type="ORF">SAMN04488045_0897</name>
</gene>
<accession>A0A1H5U7Y1</accession>
<protein>
    <submittedName>
        <fullName evidence="4">Amino acid/amide ABC transporter substrate-binding protein, HAAT family (TC 3.A.1.4.-)</fullName>
    </submittedName>
</protein>
<evidence type="ECO:0000256" key="2">
    <source>
        <dbReference type="ARBA" id="ARBA00022729"/>
    </source>
</evidence>
<name>A0A1H5U7Y1_9RHOB</name>
<dbReference type="PANTHER" id="PTHR47235">
    <property type="entry name" value="BLR6548 PROTEIN"/>
    <property type="match status" value="1"/>
</dbReference>
<organism evidence="4 5">
    <name type="scientific">Thalassococcus halodurans</name>
    <dbReference type="NCBI Taxonomy" id="373675"/>
    <lineage>
        <taxon>Bacteria</taxon>
        <taxon>Pseudomonadati</taxon>
        <taxon>Pseudomonadota</taxon>
        <taxon>Alphaproteobacteria</taxon>
        <taxon>Rhodobacterales</taxon>
        <taxon>Roseobacteraceae</taxon>
        <taxon>Thalassococcus</taxon>
    </lineage>
</organism>
<dbReference type="Proteomes" id="UP000236752">
    <property type="component" value="Unassembled WGS sequence"/>
</dbReference>
<reference evidence="4 5" key="1">
    <citation type="submission" date="2016-10" db="EMBL/GenBank/DDBJ databases">
        <authorList>
            <person name="de Groot N.N."/>
        </authorList>
    </citation>
    <scope>NUCLEOTIDE SEQUENCE [LARGE SCALE GENOMIC DNA]</scope>
    <source>
        <strain evidence="4 5">DSM 26915</strain>
    </source>
</reference>
<dbReference type="InterPro" id="IPR028081">
    <property type="entry name" value="Leu-bd"/>
</dbReference>
<dbReference type="CDD" id="cd06334">
    <property type="entry name" value="PBP1_ABC_ligand_binding-like"/>
    <property type="match status" value="1"/>
</dbReference>
<dbReference type="Pfam" id="PF13458">
    <property type="entry name" value="Peripla_BP_6"/>
    <property type="match status" value="1"/>
</dbReference>